<keyword evidence="11" id="KW-1185">Reference proteome</keyword>
<dbReference type="InterPro" id="IPR004464">
    <property type="entry name" value="FBPase_class-2/SBPase"/>
</dbReference>
<feature type="binding site" evidence="9">
    <location>
        <position position="58"/>
    </location>
    <ligand>
        <name>Mn(2+)</name>
        <dbReference type="ChEBI" id="CHEBI:29035"/>
        <label>1</label>
    </ligand>
</feature>
<dbReference type="PIRSF" id="PIRSF004532">
    <property type="entry name" value="GlpX"/>
    <property type="match status" value="1"/>
</dbReference>
<dbReference type="Pfam" id="PF03320">
    <property type="entry name" value="FBPase_glpX"/>
    <property type="match status" value="1"/>
</dbReference>
<dbReference type="SUPFAM" id="SSF56655">
    <property type="entry name" value="Carbohydrate phosphatase"/>
    <property type="match status" value="1"/>
</dbReference>
<name>A0A2U8DR92_9CLOT</name>
<dbReference type="GO" id="GO:0046872">
    <property type="term" value="F:metal ion binding"/>
    <property type="evidence" value="ECO:0007669"/>
    <property type="project" value="UniProtKB-KW"/>
</dbReference>
<evidence type="ECO:0000256" key="9">
    <source>
        <dbReference type="PIRSR" id="PIRSR004532-1"/>
    </source>
</evidence>
<evidence type="ECO:0000256" key="1">
    <source>
        <dbReference type="ARBA" id="ARBA00001273"/>
    </source>
</evidence>
<dbReference type="GO" id="GO:0006071">
    <property type="term" value="P:glycerol metabolic process"/>
    <property type="evidence" value="ECO:0007669"/>
    <property type="project" value="InterPro"/>
</dbReference>
<dbReference type="PANTHER" id="PTHR30447:SF0">
    <property type="entry name" value="FRUCTOSE-1,6-BISPHOSPHATASE 1 CLASS 2-RELATED"/>
    <property type="match status" value="1"/>
</dbReference>
<dbReference type="NCBIfam" id="TIGR00330">
    <property type="entry name" value="glpX"/>
    <property type="match status" value="1"/>
</dbReference>
<dbReference type="Gene3D" id="3.30.540.10">
    <property type="entry name" value="Fructose-1,6-Bisphosphatase, subunit A, domain 1"/>
    <property type="match status" value="1"/>
</dbReference>
<comment type="catalytic activity">
    <reaction evidence="1">
        <text>beta-D-fructose 1,6-bisphosphate + H2O = beta-D-fructose 6-phosphate + phosphate</text>
        <dbReference type="Rhea" id="RHEA:11064"/>
        <dbReference type="ChEBI" id="CHEBI:15377"/>
        <dbReference type="ChEBI" id="CHEBI:32966"/>
        <dbReference type="ChEBI" id="CHEBI:43474"/>
        <dbReference type="ChEBI" id="CHEBI:57634"/>
        <dbReference type="EC" id="3.1.3.11"/>
    </reaction>
</comment>
<keyword evidence="5 9" id="KW-0464">Manganese</keyword>
<organism evidence="10 11">
    <name type="scientific">Clostridium drakei</name>
    <dbReference type="NCBI Taxonomy" id="332101"/>
    <lineage>
        <taxon>Bacteria</taxon>
        <taxon>Bacillati</taxon>
        <taxon>Bacillota</taxon>
        <taxon>Clostridia</taxon>
        <taxon>Eubacteriales</taxon>
        <taxon>Clostridiaceae</taxon>
        <taxon>Clostridium</taxon>
    </lineage>
</organism>
<comment type="cofactor">
    <cofactor evidence="9">
        <name>Mn(2+)</name>
        <dbReference type="ChEBI" id="CHEBI:29035"/>
    </cofactor>
</comment>
<feature type="binding site" evidence="9">
    <location>
        <position position="216"/>
    </location>
    <ligand>
        <name>Mn(2+)</name>
        <dbReference type="ChEBI" id="CHEBI:29035"/>
        <label>2</label>
    </ligand>
</feature>
<comment type="pathway">
    <text evidence="7">Carbohydrate biosynthesis.</text>
</comment>
<accession>A0A2U8DR92</accession>
<feature type="binding site" evidence="9">
    <location>
        <position position="34"/>
    </location>
    <ligand>
        <name>Mn(2+)</name>
        <dbReference type="ChEBI" id="CHEBI:29035"/>
        <label>1</label>
    </ligand>
</feature>
<evidence type="ECO:0000256" key="7">
    <source>
        <dbReference type="ARBA" id="ARBA00024331"/>
    </source>
</evidence>
<reference evidence="11" key="1">
    <citation type="submission" date="2017-04" db="EMBL/GenBank/DDBJ databases">
        <authorList>
            <person name="Song Y."/>
            <person name="Cho B.-K."/>
        </authorList>
    </citation>
    <scope>NUCLEOTIDE SEQUENCE [LARGE SCALE GENOMIC DNA]</scope>
    <source>
        <strain evidence="11">SL1</strain>
    </source>
</reference>
<evidence type="ECO:0000256" key="5">
    <source>
        <dbReference type="ARBA" id="ARBA00023211"/>
    </source>
</evidence>
<dbReference type="OrthoDB" id="9779353at2"/>
<proteinExistence type="inferred from homology"/>
<evidence type="ECO:0000256" key="2">
    <source>
        <dbReference type="ARBA" id="ARBA00008989"/>
    </source>
</evidence>
<dbReference type="CDD" id="cd01516">
    <property type="entry name" value="FBPase_glpX"/>
    <property type="match status" value="1"/>
</dbReference>
<evidence type="ECO:0000256" key="4">
    <source>
        <dbReference type="ARBA" id="ARBA00022801"/>
    </source>
</evidence>
<feature type="binding site" evidence="9">
    <location>
        <position position="91"/>
    </location>
    <ligand>
        <name>Mn(2+)</name>
        <dbReference type="ChEBI" id="CHEBI:29035"/>
        <label>2</label>
    </ligand>
</feature>
<gene>
    <name evidence="10" type="ORF">B9W14_11830</name>
</gene>
<dbReference type="AlphaFoldDB" id="A0A2U8DR92"/>
<protein>
    <recommendedName>
        <fullName evidence="8">Fructose-1,6-bisphosphatase</fullName>
    </recommendedName>
</protein>
<evidence type="ECO:0000256" key="3">
    <source>
        <dbReference type="ARBA" id="ARBA00022723"/>
    </source>
</evidence>
<dbReference type="FunFam" id="3.40.190.90:FF:000001">
    <property type="entry name" value="Fructose-1,6-bisphosphatase"/>
    <property type="match status" value="1"/>
</dbReference>
<dbReference type="EMBL" id="CP020953">
    <property type="protein sequence ID" value="AWI05160.1"/>
    <property type="molecule type" value="Genomic_DNA"/>
</dbReference>
<dbReference type="PANTHER" id="PTHR30447">
    <property type="entry name" value="FRUCTOSE-1,6-BISPHOSPHATASE CLASS 2"/>
    <property type="match status" value="1"/>
</dbReference>
<dbReference type="GO" id="GO:0005829">
    <property type="term" value="C:cytosol"/>
    <property type="evidence" value="ECO:0007669"/>
    <property type="project" value="TreeGrafter"/>
</dbReference>
<keyword evidence="4" id="KW-0378">Hydrolase</keyword>
<sequence>MLNTDIAMGLARVTEAAALCSSKFMGRGDKIAADQAAVDGMEKAFAMMPVRGTVVIGEGELDNAPMLYIGQSVGVGNADMPEMDIAVDPLDGTVLIAKGLPNAISVVAMGPNGSLFHAPDMYMKKIAVGPGAKGAIDINKSPKENIINVSKVLNKDITEMTVIVQERERHDYIVQAAREVGARVKLFGEGDVAAVLACGFENTGVDIFMGTGGAPEGVIAAAAIKCMGGDMQAKLEPHTDKERERCKSMGISDLNKVLLINDLVKDDEVYFAATGITDCDLLRGVVFPKNDWATTHSVVMRSKTGTIRFIEAHHDLKRSSLVVRSSDS</sequence>
<dbReference type="GO" id="GO:0042132">
    <property type="term" value="F:fructose 1,6-bisphosphate 1-phosphatase activity"/>
    <property type="evidence" value="ECO:0007669"/>
    <property type="project" value="UniProtKB-EC"/>
</dbReference>
<dbReference type="KEGG" id="cdrk:B9W14_11830"/>
<evidence type="ECO:0000256" key="8">
    <source>
        <dbReference type="PIRNR" id="PIRNR004532"/>
    </source>
</evidence>
<dbReference type="GO" id="GO:0006094">
    <property type="term" value="P:gluconeogenesis"/>
    <property type="evidence" value="ECO:0007669"/>
    <property type="project" value="InterPro"/>
</dbReference>
<dbReference type="GO" id="GO:0030388">
    <property type="term" value="P:fructose 1,6-bisphosphate metabolic process"/>
    <property type="evidence" value="ECO:0007669"/>
    <property type="project" value="TreeGrafter"/>
</dbReference>
<evidence type="ECO:0000313" key="11">
    <source>
        <dbReference type="Proteomes" id="UP000244910"/>
    </source>
</evidence>
<feature type="binding site" evidence="9">
    <location>
        <position position="88"/>
    </location>
    <ligand>
        <name>Mn(2+)</name>
        <dbReference type="ChEBI" id="CHEBI:29035"/>
        <label>2</label>
    </ligand>
</feature>
<evidence type="ECO:0000313" key="10">
    <source>
        <dbReference type="EMBL" id="AWI05160.1"/>
    </source>
</evidence>
<comment type="similarity">
    <text evidence="2 8">Belongs to the FBPase class 2 family.</text>
</comment>
<keyword evidence="6 8" id="KW-0119">Carbohydrate metabolism</keyword>
<dbReference type="Proteomes" id="UP000244910">
    <property type="component" value="Chromosome"/>
</dbReference>
<dbReference type="RefSeq" id="WP_032076511.1">
    <property type="nucleotide sequence ID" value="NZ_CP020953.1"/>
</dbReference>
<dbReference type="Gene3D" id="3.40.190.90">
    <property type="match status" value="1"/>
</dbReference>
<evidence type="ECO:0000256" key="6">
    <source>
        <dbReference type="ARBA" id="ARBA00023277"/>
    </source>
</evidence>
<keyword evidence="3 9" id="KW-0479">Metal-binding</keyword>